<feature type="compositionally biased region" description="Basic residues" evidence="1">
    <location>
        <begin position="337"/>
        <end position="349"/>
    </location>
</feature>
<gene>
    <name evidence="2" type="ORF">PCOR1329_LOCUS53709</name>
</gene>
<dbReference type="Proteomes" id="UP001189429">
    <property type="component" value="Unassembled WGS sequence"/>
</dbReference>
<name>A0ABN9V1G1_9DINO</name>
<organism evidence="2 3">
    <name type="scientific">Prorocentrum cordatum</name>
    <dbReference type="NCBI Taxonomy" id="2364126"/>
    <lineage>
        <taxon>Eukaryota</taxon>
        <taxon>Sar</taxon>
        <taxon>Alveolata</taxon>
        <taxon>Dinophyceae</taxon>
        <taxon>Prorocentrales</taxon>
        <taxon>Prorocentraceae</taxon>
        <taxon>Prorocentrum</taxon>
    </lineage>
</organism>
<evidence type="ECO:0000313" key="2">
    <source>
        <dbReference type="EMBL" id="CAK0866551.1"/>
    </source>
</evidence>
<comment type="caution">
    <text evidence="2">The sequence shown here is derived from an EMBL/GenBank/DDBJ whole genome shotgun (WGS) entry which is preliminary data.</text>
</comment>
<reference evidence="2" key="1">
    <citation type="submission" date="2023-10" db="EMBL/GenBank/DDBJ databases">
        <authorList>
            <person name="Chen Y."/>
            <person name="Shah S."/>
            <person name="Dougan E. K."/>
            <person name="Thang M."/>
            <person name="Chan C."/>
        </authorList>
    </citation>
    <scope>NUCLEOTIDE SEQUENCE [LARGE SCALE GENOMIC DNA]</scope>
</reference>
<proteinExistence type="predicted"/>
<evidence type="ECO:0000256" key="1">
    <source>
        <dbReference type="SAM" id="MobiDB-lite"/>
    </source>
</evidence>
<keyword evidence="3" id="KW-1185">Reference proteome</keyword>
<feature type="region of interest" description="Disordered" evidence="1">
    <location>
        <begin position="325"/>
        <end position="350"/>
    </location>
</feature>
<dbReference type="EMBL" id="CAUYUJ010016548">
    <property type="protein sequence ID" value="CAK0866551.1"/>
    <property type="molecule type" value="Genomic_DNA"/>
</dbReference>
<protein>
    <submittedName>
        <fullName evidence="2">Uncharacterized protein</fullName>
    </submittedName>
</protein>
<accession>A0ABN9V1G1</accession>
<evidence type="ECO:0000313" key="3">
    <source>
        <dbReference type="Proteomes" id="UP001189429"/>
    </source>
</evidence>
<sequence>MLVSVRSELAQAESRIVTEHHKAGVAEASSNQLTTALRNAEKALEAKSSDLAAANQREAVSRTEVIEARRAKATADSEMNEAKVALMMARRSGAAGRGPTGVSQDTLRVNDVVDYVGSVSEFSGLAGVIVKEVSPQTNTVGDERYWTLRGREQLRGSPASDRAPSVSSADLDRSLFYACMAAAYIACPSNGEAIAALSLDLSTNDSFRTDCGTELINSDRKSICDMMTQSGFRSLDDVRMINDHAIQELKDPVKDFRKLMQDTVKNPAATVPARKEAEACLNRADNVSSWRQVFFYIIDAAVWTGRWSRAVELLEDFVEMGMSPCPKTGCTPSSSRGRQRHGSSYRRRPLSQLKQAARPALLLRAPVLRGSVAKAALADGCRWSGSRAPLRRARGGPHAGGQSLPDSGRSVSLWGLCQIPFSRSGRRERPEAHGCSCASRDSFGADASVGITVAAFAQHNRVGERADRFAVCSWCTP</sequence>